<name>A0A858NFW1_9VIRU</name>
<evidence type="ECO:0000313" key="2">
    <source>
        <dbReference type="EMBL" id="QJB18595.1"/>
    </source>
</evidence>
<feature type="region of interest" description="Disordered" evidence="1">
    <location>
        <begin position="1"/>
        <end position="37"/>
    </location>
</feature>
<evidence type="ECO:0000256" key="1">
    <source>
        <dbReference type="SAM" id="MobiDB-lite"/>
    </source>
</evidence>
<protein>
    <submittedName>
        <fullName evidence="2">Capsid protein</fullName>
    </submittedName>
</protein>
<organism evidence="2">
    <name type="scientific">Genomoviridae sp</name>
    <dbReference type="NCBI Taxonomy" id="2202565"/>
    <lineage>
        <taxon>Viruses</taxon>
        <taxon>Monodnaviria</taxon>
        <taxon>Shotokuvirae</taxon>
        <taxon>Cressdnaviricota</taxon>
        <taxon>Repensiviricetes</taxon>
        <taxon>Geplafuvirales</taxon>
        <taxon>Genomoviridae</taxon>
    </lineage>
</organism>
<accession>A0A858NFW1</accession>
<sequence>MYRRTYRRPPYSRRRRTFRKRTPTKRTRFTRRVSRKPRTMSVRRILNHTSQKKSDTMACWSNIDVADPSGDSGVFTKGGAQFPGVAPDFRSFYLTCFCPTARTAEDLDGVIGSKAMTQVRTNTNCFARGYKEITEISTITGVGWQWRRICFTMKGDTLTEGVTDPQTSRVFRETSDGYARLVTILTNNRAQDLLFKGEQNVDWTDPMTAPLDTRRVSLRYDKLRHIKSNNQSGTTRVFKEWFPMNKNIYYEDEERGSSMNESPFSVENKQGMGDYYIVDIFAPNRGATSADNLTFTPQGRYYWHEK</sequence>
<reference evidence="2" key="1">
    <citation type="submission" date="2020-04" db="EMBL/GenBank/DDBJ databases">
        <title>Genomes of microviruses in a sewage oxidation pond.</title>
        <authorList>
            <person name="Schreck J."/>
            <person name="Kraberger S."/>
            <person name="Scotch M."/>
            <person name="Halden R.U."/>
            <person name="Varsani A."/>
        </authorList>
    </citation>
    <scope>NUCLEOTIDE SEQUENCE</scope>
    <source>
        <strain evidence="2">6537_286</strain>
    </source>
</reference>
<dbReference type="EMBL" id="MT309839">
    <property type="protein sequence ID" value="QJB18595.1"/>
    <property type="molecule type" value="Genomic_DNA"/>
</dbReference>
<proteinExistence type="predicted"/>